<feature type="region of interest" description="Disordered" evidence="1">
    <location>
        <begin position="111"/>
        <end position="144"/>
    </location>
</feature>
<dbReference type="PANTHER" id="PTHR47481:SF10">
    <property type="entry name" value="COPIA-LIKE POLYPROTEIN_RETROTRANSPOSON"/>
    <property type="match status" value="1"/>
</dbReference>
<feature type="compositionally biased region" description="Low complexity" evidence="1">
    <location>
        <begin position="127"/>
        <end position="138"/>
    </location>
</feature>
<name>A0AAV3PBA3_LITER</name>
<dbReference type="EMBL" id="BAABME010001163">
    <property type="protein sequence ID" value="GAA0147951.1"/>
    <property type="molecule type" value="Genomic_DNA"/>
</dbReference>
<evidence type="ECO:0000256" key="1">
    <source>
        <dbReference type="SAM" id="MobiDB-lite"/>
    </source>
</evidence>
<sequence length="206" mass="23458">MEYVLYSTCQNFSRFIVDWDTLDATILKWIYATISIDLLHTIIESSLKAMEAWKRLHNIFQDNEDSSVVTLEQEFLGTHMFDFSSASTYCEKLKNLADQLRNVGAPVNDNFLTRSPPPYPLQRNTRSRLLGSRPSSPSWTTNSKHEAYTTTDIEQAMHTLGLNPPDTDWYMDTGSTSHMSSDRVLCLMLLCPLTSGTTHFKPPPIV</sequence>
<dbReference type="Proteomes" id="UP001454036">
    <property type="component" value="Unassembled WGS sequence"/>
</dbReference>
<evidence type="ECO:0000313" key="3">
    <source>
        <dbReference type="Proteomes" id="UP001454036"/>
    </source>
</evidence>
<gene>
    <name evidence="2" type="ORF">LIER_07526</name>
</gene>
<proteinExistence type="predicted"/>
<protein>
    <submittedName>
        <fullName evidence="2">Uncharacterized protein</fullName>
    </submittedName>
</protein>
<organism evidence="2 3">
    <name type="scientific">Lithospermum erythrorhizon</name>
    <name type="common">Purple gromwell</name>
    <name type="synonym">Lithospermum officinale var. erythrorhizon</name>
    <dbReference type="NCBI Taxonomy" id="34254"/>
    <lineage>
        <taxon>Eukaryota</taxon>
        <taxon>Viridiplantae</taxon>
        <taxon>Streptophyta</taxon>
        <taxon>Embryophyta</taxon>
        <taxon>Tracheophyta</taxon>
        <taxon>Spermatophyta</taxon>
        <taxon>Magnoliopsida</taxon>
        <taxon>eudicotyledons</taxon>
        <taxon>Gunneridae</taxon>
        <taxon>Pentapetalae</taxon>
        <taxon>asterids</taxon>
        <taxon>lamiids</taxon>
        <taxon>Boraginales</taxon>
        <taxon>Boraginaceae</taxon>
        <taxon>Boraginoideae</taxon>
        <taxon>Lithospermeae</taxon>
        <taxon>Lithospermum</taxon>
    </lineage>
</organism>
<keyword evidence="3" id="KW-1185">Reference proteome</keyword>
<comment type="caution">
    <text evidence="2">The sequence shown here is derived from an EMBL/GenBank/DDBJ whole genome shotgun (WGS) entry which is preliminary data.</text>
</comment>
<dbReference type="PANTHER" id="PTHR47481">
    <property type="match status" value="1"/>
</dbReference>
<dbReference type="Pfam" id="PF14223">
    <property type="entry name" value="Retrotran_gag_2"/>
    <property type="match status" value="1"/>
</dbReference>
<accession>A0AAV3PBA3</accession>
<reference evidence="2 3" key="1">
    <citation type="submission" date="2024-01" db="EMBL/GenBank/DDBJ databases">
        <title>The complete chloroplast genome sequence of Lithospermum erythrorhizon: insights into the phylogenetic relationship among Boraginaceae species and the maternal lineages of purple gromwells.</title>
        <authorList>
            <person name="Okada T."/>
            <person name="Watanabe K."/>
        </authorList>
    </citation>
    <scope>NUCLEOTIDE SEQUENCE [LARGE SCALE GENOMIC DNA]</scope>
</reference>
<evidence type="ECO:0000313" key="2">
    <source>
        <dbReference type="EMBL" id="GAA0147951.1"/>
    </source>
</evidence>
<dbReference type="AlphaFoldDB" id="A0AAV3PBA3"/>